<dbReference type="PANTHER" id="PTHR46211">
    <property type="entry name" value="GLYCEROPHOSPHORYL DIESTER PHOSPHODIESTERASE"/>
    <property type="match status" value="1"/>
</dbReference>
<dbReference type="Pfam" id="PF03009">
    <property type="entry name" value="GDPD"/>
    <property type="match status" value="1"/>
</dbReference>
<dbReference type="OrthoDB" id="9758957at2"/>
<feature type="signal peptide" evidence="1">
    <location>
        <begin position="1"/>
        <end position="32"/>
    </location>
</feature>
<dbReference type="Gene3D" id="3.20.20.190">
    <property type="entry name" value="Phosphatidylinositol (PI) phosphodiesterase"/>
    <property type="match status" value="1"/>
</dbReference>
<keyword evidence="1" id="KW-0732">Signal</keyword>
<reference evidence="3 4" key="1">
    <citation type="submission" date="2019-03" db="EMBL/GenBank/DDBJ databases">
        <title>Draft genome sequences of novel Actinobacteria.</title>
        <authorList>
            <person name="Sahin N."/>
            <person name="Ay H."/>
            <person name="Saygin H."/>
        </authorList>
    </citation>
    <scope>NUCLEOTIDE SEQUENCE [LARGE SCALE GENOMIC DNA]</scope>
    <source>
        <strain evidence="3 4">DSM 41900</strain>
    </source>
</reference>
<keyword evidence="4" id="KW-1185">Reference proteome</keyword>
<feature type="chain" id="PRO_5020507082" evidence="1">
    <location>
        <begin position="33"/>
        <end position="332"/>
    </location>
</feature>
<dbReference type="EMBL" id="SMKI01000120">
    <property type="protein sequence ID" value="TDC75082.1"/>
    <property type="molecule type" value="Genomic_DNA"/>
</dbReference>
<accession>A0A4R4TII3</accession>
<gene>
    <name evidence="3" type="ORF">E1283_13535</name>
</gene>
<dbReference type="RefSeq" id="WP_132818261.1">
    <property type="nucleotide sequence ID" value="NZ_SMKI01000120.1"/>
</dbReference>
<evidence type="ECO:0000313" key="3">
    <source>
        <dbReference type="EMBL" id="TDC75082.1"/>
    </source>
</evidence>
<dbReference type="GO" id="GO:0006629">
    <property type="term" value="P:lipid metabolic process"/>
    <property type="evidence" value="ECO:0007669"/>
    <property type="project" value="InterPro"/>
</dbReference>
<name>A0A4R4TII3_9ACTN</name>
<comment type="caution">
    <text evidence="3">The sequence shown here is derived from an EMBL/GenBank/DDBJ whole genome shotgun (WGS) entry which is preliminary data.</text>
</comment>
<evidence type="ECO:0000259" key="2">
    <source>
        <dbReference type="PROSITE" id="PS51704"/>
    </source>
</evidence>
<organism evidence="3 4">
    <name type="scientific">Streptomyces hainanensis</name>
    <dbReference type="NCBI Taxonomy" id="402648"/>
    <lineage>
        <taxon>Bacteria</taxon>
        <taxon>Bacillati</taxon>
        <taxon>Actinomycetota</taxon>
        <taxon>Actinomycetes</taxon>
        <taxon>Kitasatosporales</taxon>
        <taxon>Streptomycetaceae</taxon>
        <taxon>Streptomyces</taxon>
    </lineage>
</organism>
<dbReference type="PROSITE" id="PS51704">
    <property type="entry name" value="GP_PDE"/>
    <property type="match status" value="1"/>
</dbReference>
<dbReference type="PANTHER" id="PTHR46211:SF1">
    <property type="entry name" value="GLYCEROPHOSPHODIESTER PHOSPHODIESTERASE, CYTOPLASMIC"/>
    <property type="match status" value="1"/>
</dbReference>
<protein>
    <submittedName>
        <fullName evidence="3">Glycerophosphodiester phosphodiesterase</fullName>
    </submittedName>
</protein>
<evidence type="ECO:0000256" key="1">
    <source>
        <dbReference type="SAM" id="SignalP"/>
    </source>
</evidence>
<feature type="domain" description="GP-PDE" evidence="2">
    <location>
        <begin position="78"/>
        <end position="330"/>
    </location>
</feature>
<dbReference type="SUPFAM" id="SSF51695">
    <property type="entry name" value="PLC-like phosphodiesterases"/>
    <property type="match status" value="1"/>
</dbReference>
<dbReference type="GO" id="GO:0008081">
    <property type="term" value="F:phosphoric diester hydrolase activity"/>
    <property type="evidence" value="ECO:0007669"/>
    <property type="project" value="InterPro"/>
</dbReference>
<dbReference type="InterPro" id="IPR030395">
    <property type="entry name" value="GP_PDE_dom"/>
</dbReference>
<dbReference type="InterPro" id="IPR017946">
    <property type="entry name" value="PLC-like_Pdiesterase_TIM-brl"/>
</dbReference>
<evidence type="ECO:0000313" key="4">
    <source>
        <dbReference type="Proteomes" id="UP000295345"/>
    </source>
</evidence>
<sequence>MPKLLTALLRGRLGGIAAVGTLAVLVPAGAIAAPGSPAASAPGPARADAATVAATVAGVTPAKAPTAGVLASDRDRGPLIVAHRGASGHAPENTLAAVEAADELDTEWVETDVQRSADGELVLMHDTTLSRTTNVEELFPDRAPWNVSDFTAAEIATLDAGSWFGAEFADEPVPTLGDYLDLLGENRQSLLLEIKAPELYPGIEAEILDELGDEGWLRGRPGDRLVVQSFNADSVRTVHELSPRVITGFLGTPSLADVPDYAEFADQINPRYGDLTAEYVAGIQDVRGAHGRPLQVYAWTINDGATAARIAALGVDGIITNFPERVREGLED</sequence>
<dbReference type="Proteomes" id="UP000295345">
    <property type="component" value="Unassembled WGS sequence"/>
</dbReference>
<dbReference type="AlphaFoldDB" id="A0A4R4TII3"/>
<proteinExistence type="predicted"/>